<dbReference type="Proteomes" id="UP001605036">
    <property type="component" value="Unassembled WGS sequence"/>
</dbReference>
<evidence type="ECO:0000256" key="1">
    <source>
        <dbReference type="SAM" id="SignalP"/>
    </source>
</evidence>
<keyword evidence="1" id="KW-0732">Signal</keyword>
<evidence type="ECO:0000313" key="2">
    <source>
        <dbReference type="EMBL" id="KAL2621975.1"/>
    </source>
</evidence>
<accession>A0ABD1Y5D8</accession>
<evidence type="ECO:0000313" key="3">
    <source>
        <dbReference type="Proteomes" id="UP001605036"/>
    </source>
</evidence>
<reference evidence="2 3" key="1">
    <citation type="submission" date="2024-09" db="EMBL/GenBank/DDBJ databases">
        <title>Chromosome-scale assembly of Riccia fluitans.</title>
        <authorList>
            <person name="Paukszto L."/>
            <person name="Sawicki J."/>
            <person name="Karawczyk K."/>
            <person name="Piernik-Szablinska J."/>
            <person name="Szczecinska M."/>
            <person name="Mazdziarz M."/>
        </authorList>
    </citation>
    <scope>NUCLEOTIDE SEQUENCE [LARGE SCALE GENOMIC DNA]</scope>
    <source>
        <strain evidence="2">Rf_01</strain>
        <tissue evidence="2">Aerial parts of the thallus</tissue>
    </source>
</reference>
<dbReference type="EMBL" id="JBHFFA010000006">
    <property type="protein sequence ID" value="KAL2621975.1"/>
    <property type="molecule type" value="Genomic_DNA"/>
</dbReference>
<name>A0ABD1Y5D8_9MARC</name>
<gene>
    <name evidence="2" type="ORF">R1flu_002180</name>
</gene>
<feature type="signal peptide" evidence="1">
    <location>
        <begin position="1"/>
        <end position="21"/>
    </location>
</feature>
<dbReference type="AlphaFoldDB" id="A0ABD1Y5D8"/>
<keyword evidence="3" id="KW-1185">Reference proteome</keyword>
<comment type="caution">
    <text evidence="2">The sequence shown here is derived from an EMBL/GenBank/DDBJ whole genome shotgun (WGS) entry which is preliminary data.</text>
</comment>
<proteinExistence type="predicted"/>
<sequence length="96" mass="10980">MRVPLRLTCTLLGRCLSLSKADPTFEILHWKFNEAMGLLNRGPTRSIIRSYDASPMDQSLGNFLEWKLVSGFSGKFLSVMPISFERFDVIQSFKFS</sequence>
<feature type="chain" id="PRO_5044781021" evidence="1">
    <location>
        <begin position="22"/>
        <end position="96"/>
    </location>
</feature>
<protein>
    <submittedName>
        <fullName evidence="2">Uncharacterized protein</fullName>
    </submittedName>
</protein>
<organism evidence="2 3">
    <name type="scientific">Riccia fluitans</name>
    <dbReference type="NCBI Taxonomy" id="41844"/>
    <lineage>
        <taxon>Eukaryota</taxon>
        <taxon>Viridiplantae</taxon>
        <taxon>Streptophyta</taxon>
        <taxon>Embryophyta</taxon>
        <taxon>Marchantiophyta</taxon>
        <taxon>Marchantiopsida</taxon>
        <taxon>Marchantiidae</taxon>
        <taxon>Marchantiales</taxon>
        <taxon>Ricciaceae</taxon>
        <taxon>Riccia</taxon>
    </lineage>
</organism>